<comment type="caution">
    <text evidence="1">The sequence shown here is derived from an EMBL/GenBank/DDBJ whole genome shotgun (WGS) entry which is preliminary data.</text>
</comment>
<dbReference type="EMBL" id="WHWC01000019">
    <property type="protein sequence ID" value="KAG8363873.1"/>
    <property type="molecule type" value="Genomic_DNA"/>
</dbReference>
<keyword evidence="2" id="KW-1185">Reference proteome</keyword>
<sequence length="103" mass="11918">MEGFGSANHGGQMTIREVNRGYGYYVDNNVYAHGSVSRIPSNEGYIPRFRRIARPWKGGGGEWKRKKRIAKYKLYSVEGKVKNSLRKGFRWFKNTCSRIVHGF</sequence>
<evidence type="ECO:0000313" key="1">
    <source>
        <dbReference type="EMBL" id="KAG8363873.1"/>
    </source>
</evidence>
<dbReference type="InterPro" id="IPR021899">
    <property type="entry name" value="DUF3511"/>
</dbReference>
<name>A0AAV6W2D7_9LAMI</name>
<protein>
    <submittedName>
        <fullName evidence="1">Uncharacterized protein</fullName>
    </submittedName>
</protein>
<accession>A0AAV6W2D7</accession>
<reference evidence="1" key="1">
    <citation type="submission" date="2019-10" db="EMBL/GenBank/DDBJ databases">
        <authorList>
            <person name="Zhang R."/>
            <person name="Pan Y."/>
            <person name="Wang J."/>
            <person name="Ma R."/>
            <person name="Yu S."/>
        </authorList>
    </citation>
    <scope>NUCLEOTIDE SEQUENCE</scope>
    <source>
        <strain evidence="1">LA-IB0</strain>
        <tissue evidence="1">Leaf</tissue>
    </source>
</reference>
<proteinExistence type="predicted"/>
<dbReference type="PANTHER" id="PTHR33193">
    <property type="entry name" value="DOMAIN PROTEIN, PUTATIVE (DUF3511)-RELATED"/>
    <property type="match status" value="1"/>
</dbReference>
<dbReference type="Pfam" id="PF12023">
    <property type="entry name" value="DUF3511"/>
    <property type="match status" value="1"/>
</dbReference>
<gene>
    <name evidence="1" type="ORF">BUALT_Bualt19G0067800</name>
</gene>
<dbReference type="PANTHER" id="PTHR33193:SF13">
    <property type="entry name" value="EXPRESSED PROTEIN"/>
    <property type="match status" value="1"/>
</dbReference>
<organism evidence="1 2">
    <name type="scientific">Buddleja alternifolia</name>
    <dbReference type="NCBI Taxonomy" id="168488"/>
    <lineage>
        <taxon>Eukaryota</taxon>
        <taxon>Viridiplantae</taxon>
        <taxon>Streptophyta</taxon>
        <taxon>Embryophyta</taxon>
        <taxon>Tracheophyta</taxon>
        <taxon>Spermatophyta</taxon>
        <taxon>Magnoliopsida</taxon>
        <taxon>eudicotyledons</taxon>
        <taxon>Gunneridae</taxon>
        <taxon>Pentapetalae</taxon>
        <taxon>asterids</taxon>
        <taxon>lamiids</taxon>
        <taxon>Lamiales</taxon>
        <taxon>Scrophulariaceae</taxon>
        <taxon>Buddlejeae</taxon>
        <taxon>Buddleja</taxon>
    </lineage>
</organism>
<evidence type="ECO:0000313" key="2">
    <source>
        <dbReference type="Proteomes" id="UP000826271"/>
    </source>
</evidence>
<dbReference type="Proteomes" id="UP000826271">
    <property type="component" value="Unassembled WGS sequence"/>
</dbReference>
<dbReference type="AlphaFoldDB" id="A0AAV6W2D7"/>